<dbReference type="PANTHER" id="PTHR37461:SF1">
    <property type="entry name" value="ANTI-SIGMA-K FACTOR RSKA"/>
    <property type="match status" value="1"/>
</dbReference>
<keyword evidence="5" id="KW-0805">Transcription regulation</keyword>
<accession>A0ABP9D021</accession>
<evidence type="ECO:0000256" key="7">
    <source>
        <dbReference type="ARBA" id="ARBA00023163"/>
    </source>
</evidence>
<dbReference type="RefSeq" id="WP_200174917.1">
    <property type="nucleotide sequence ID" value="NZ_BAABKQ010000001.1"/>
</dbReference>
<evidence type="ECO:0000256" key="2">
    <source>
        <dbReference type="ARBA" id="ARBA00022475"/>
    </source>
</evidence>
<feature type="domain" description="Anti-sigma-K factor RskA N-terminal" evidence="12">
    <location>
        <begin position="16"/>
        <end position="63"/>
    </location>
</feature>
<evidence type="ECO:0000256" key="8">
    <source>
        <dbReference type="ARBA" id="ARBA00029829"/>
    </source>
</evidence>
<dbReference type="Proteomes" id="UP001500839">
    <property type="component" value="Unassembled WGS sequence"/>
</dbReference>
<organism evidence="13 14">
    <name type="scientific">Tomitella cavernea</name>
    <dbReference type="NCBI Taxonomy" id="1387982"/>
    <lineage>
        <taxon>Bacteria</taxon>
        <taxon>Bacillati</taxon>
        <taxon>Actinomycetota</taxon>
        <taxon>Actinomycetes</taxon>
        <taxon>Mycobacteriales</taxon>
        <taxon>Tomitella</taxon>
    </lineage>
</organism>
<reference evidence="14" key="1">
    <citation type="journal article" date="2019" name="Int. J. Syst. Evol. Microbiol.">
        <title>The Global Catalogue of Microorganisms (GCM) 10K type strain sequencing project: providing services to taxonomists for standard genome sequencing and annotation.</title>
        <authorList>
            <consortium name="The Broad Institute Genomics Platform"/>
            <consortium name="The Broad Institute Genome Sequencing Center for Infectious Disease"/>
            <person name="Wu L."/>
            <person name="Ma J."/>
        </authorList>
    </citation>
    <scope>NUCLEOTIDE SEQUENCE [LARGE SCALE GENOMIC DNA]</scope>
    <source>
        <strain evidence="14">JCM 18542</strain>
    </source>
</reference>
<proteinExistence type="predicted"/>
<evidence type="ECO:0000256" key="1">
    <source>
        <dbReference type="ARBA" id="ARBA00004162"/>
    </source>
</evidence>
<evidence type="ECO:0000256" key="5">
    <source>
        <dbReference type="ARBA" id="ARBA00023015"/>
    </source>
</evidence>
<dbReference type="Pfam" id="PF10099">
    <property type="entry name" value="RskA_C"/>
    <property type="match status" value="1"/>
</dbReference>
<evidence type="ECO:0000256" key="9">
    <source>
        <dbReference type="ARBA" id="ARBA00030803"/>
    </source>
</evidence>
<dbReference type="PANTHER" id="PTHR37461">
    <property type="entry name" value="ANTI-SIGMA-K FACTOR RSKA"/>
    <property type="match status" value="1"/>
</dbReference>
<keyword evidence="2" id="KW-1003">Cell membrane</keyword>
<evidence type="ECO:0000256" key="3">
    <source>
        <dbReference type="ARBA" id="ARBA00022692"/>
    </source>
</evidence>
<keyword evidence="7" id="KW-0804">Transcription</keyword>
<keyword evidence="4 10" id="KW-1133">Transmembrane helix</keyword>
<dbReference type="Pfam" id="PF22618">
    <property type="entry name" value="RskA_N"/>
    <property type="match status" value="1"/>
</dbReference>
<dbReference type="InterPro" id="IPR041916">
    <property type="entry name" value="Anti_sigma_zinc_sf"/>
</dbReference>
<dbReference type="InterPro" id="IPR018764">
    <property type="entry name" value="RskA_C"/>
</dbReference>
<dbReference type="InterPro" id="IPR051474">
    <property type="entry name" value="Anti-sigma-K/W_factor"/>
</dbReference>
<feature type="domain" description="Anti-sigma K factor RskA C-terminal" evidence="11">
    <location>
        <begin position="127"/>
        <end position="255"/>
    </location>
</feature>
<dbReference type="Gene3D" id="1.10.10.1320">
    <property type="entry name" value="Anti-sigma factor, zinc-finger domain"/>
    <property type="match status" value="1"/>
</dbReference>
<dbReference type="EMBL" id="BAABKQ010000001">
    <property type="protein sequence ID" value="GAA4820563.1"/>
    <property type="molecule type" value="Genomic_DNA"/>
</dbReference>
<dbReference type="InterPro" id="IPR053877">
    <property type="entry name" value="RskA_N"/>
</dbReference>
<feature type="transmembrane region" description="Helical" evidence="10">
    <location>
        <begin position="124"/>
        <end position="142"/>
    </location>
</feature>
<gene>
    <name evidence="13" type="primary">rskA</name>
    <name evidence="13" type="ORF">GCM10023353_30640</name>
</gene>
<evidence type="ECO:0000313" key="14">
    <source>
        <dbReference type="Proteomes" id="UP001500839"/>
    </source>
</evidence>
<evidence type="ECO:0000256" key="10">
    <source>
        <dbReference type="SAM" id="Phobius"/>
    </source>
</evidence>
<comment type="subcellular location">
    <subcellularLocation>
        <location evidence="1">Cell membrane</location>
        <topology evidence="1">Single-pass membrane protein</topology>
    </subcellularLocation>
</comment>
<evidence type="ECO:0000259" key="12">
    <source>
        <dbReference type="Pfam" id="PF22618"/>
    </source>
</evidence>
<sequence length="264" mass="27242">MAEQIRIVGPGSDDELLGLAAAYALDAVDDAERRAIDSAMDAAHQGVRDEFLRRVRGHREALADFARSTEEQPPESLLGGILARIDADGDMAGPAGRAAPGHVPPAPVSLDEQRLRRRWRWTRGVGAAAAAAVLVAGGVVIGNRIGGTEGPPAAAQVFDASDVRTGAVDVGGGTATVVYSRDANAAVLLMDGVAPPQPNTVYQLWLLGSDHPPTSVGMMEPAEVTPSTRAVVEDIDASTRIGISVEPPGGSPQPTNVLATISLA</sequence>
<protein>
    <recommendedName>
        <fullName evidence="9">Regulator of SigK</fullName>
    </recommendedName>
    <alternativeName>
        <fullName evidence="8">Sigma-K anti-sigma factor RskA</fullName>
    </alternativeName>
</protein>
<evidence type="ECO:0000313" key="13">
    <source>
        <dbReference type="EMBL" id="GAA4820563.1"/>
    </source>
</evidence>
<keyword evidence="6 10" id="KW-0472">Membrane</keyword>
<evidence type="ECO:0000259" key="11">
    <source>
        <dbReference type="Pfam" id="PF10099"/>
    </source>
</evidence>
<keyword evidence="14" id="KW-1185">Reference proteome</keyword>
<keyword evidence="3 10" id="KW-0812">Transmembrane</keyword>
<evidence type="ECO:0000256" key="4">
    <source>
        <dbReference type="ARBA" id="ARBA00022989"/>
    </source>
</evidence>
<evidence type="ECO:0000256" key="6">
    <source>
        <dbReference type="ARBA" id="ARBA00023136"/>
    </source>
</evidence>
<name>A0ABP9D021_9ACTN</name>
<comment type="caution">
    <text evidence="13">The sequence shown here is derived from an EMBL/GenBank/DDBJ whole genome shotgun (WGS) entry which is preliminary data.</text>
</comment>